<feature type="compositionally biased region" description="Polar residues" evidence="1">
    <location>
        <begin position="89"/>
        <end position="109"/>
    </location>
</feature>
<evidence type="ECO:0000256" key="1">
    <source>
        <dbReference type="SAM" id="MobiDB-lite"/>
    </source>
</evidence>
<dbReference type="Proteomes" id="UP000691718">
    <property type="component" value="Unassembled WGS sequence"/>
</dbReference>
<accession>A0A8S3WK21</accession>
<reference evidence="2" key="1">
    <citation type="submission" date="2021-04" db="EMBL/GenBank/DDBJ databases">
        <authorList>
            <person name="Tunstrom K."/>
        </authorList>
    </citation>
    <scope>NUCLEOTIDE SEQUENCE</scope>
</reference>
<feature type="region of interest" description="Disordered" evidence="1">
    <location>
        <begin position="34"/>
        <end position="109"/>
    </location>
</feature>
<sequence>MKKNDKSKPLFVIQCYEDRQSSLQLRKLEAIAAESPKINGELQLTEKTDSPPPPPPMPIANGHQNGESKSVNNQKPKPEKLDRVDSNIRKNGTLNRIPTPDYNTKSDSPLQYNLKNIKEDNAEIESLESYKLKNPLNVQPRPPSNYFIKAPNGTATMKKIARPVSVTIGEYVNNVGRREPLKLDFLNGDKVDGHLIPEDEPISSRLQSELALTLSRANLRKKTEALDKTIKMSVNKKVSVNETSLDKNFHARYGNNLLPLPPSVRIPKVSKLKH</sequence>
<evidence type="ECO:0000313" key="2">
    <source>
        <dbReference type="EMBL" id="CAG4964795.1"/>
    </source>
</evidence>
<feature type="compositionally biased region" description="Basic and acidic residues" evidence="1">
    <location>
        <begin position="76"/>
        <end position="88"/>
    </location>
</feature>
<proteinExistence type="predicted"/>
<feature type="compositionally biased region" description="Polar residues" evidence="1">
    <location>
        <begin position="62"/>
        <end position="75"/>
    </location>
</feature>
<evidence type="ECO:0000313" key="3">
    <source>
        <dbReference type="Proteomes" id="UP000691718"/>
    </source>
</evidence>
<name>A0A8S3WK21_PARAO</name>
<protein>
    <submittedName>
        <fullName evidence="2">(apollo) hypothetical protein</fullName>
    </submittedName>
</protein>
<comment type="caution">
    <text evidence="2">The sequence shown here is derived from an EMBL/GenBank/DDBJ whole genome shotgun (WGS) entry which is preliminary data.</text>
</comment>
<keyword evidence="3" id="KW-1185">Reference proteome</keyword>
<dbReference type="OrthoDB" id="6021951at2759"/>
<gene>
    <name evidence="2" type="ORF">PAPOLLO_LOCUS7282</name>
</gene>
<dbReference type="EMBL" id="CAJQZP010000501">
    <property type="protein sequence ID" value="CAG4964795.1"/>
    <property type="molecule type" value="Genomic_DNA"/>
</dbReference>
<organism evidence="2 3">
    <name type="scientific">Parnassius apollo</name>
    <name type="common">Apollo butterfly</name>
    <name type="synonym">Papilio apollo</name>
    <dbReference type="NCBI Taxonomy" id="110799"/>
    <lineage>
        <taxon>Eukaryota</taxon>
        <taxon>Metazoa</taxon>
        <taxon>Ecdysozoa</taxon>
        <taxon>Arthropoda</taxon>
        <taxon>Hexapoda</taxon>
        <taxon>Insecta</taxon>
        <taxon>Pterygota</taxon>
        <taxon>Neoptera</taxon>
        <taxon>Endopterygota</taxon>
        <taxon>Lepidoptera</taxon>
        <taxon>Glossata</taxon>
        <taxon>Ditrysia</taxon>
        <taxon>Papilionoidea</taxon>
        <taxon>Papilionidae</taxon>
        <taxon>Parnassiinae</taxon>
        <taxon>Parnassini</taxon>
        <taxon>Parnassius</taxon>
        <taxon>Parnassius</taxon>
    </lineage>
</organism>
<dbReference type="AlphaFoldDB" id="A0A8S3WK21"/>